<dbReference type="Pfam" id="PF00106">
    <property type="entry name" value="adh_short"/>
    <property type="match status" value="1"/>
</dbReference>
<organism evidence="2 4">
    <name type="scientific">Sphingobium yanoikuyae</name>
    <name type="common">Sphingomonas yanoikuyae</name>
    <dbReference type="NCBI Taxonomy" id="13690"/>
    <lineage>
        <taxon>Bacteria</taxon>
        <taxon>Pseudomonadati</taxon>
        <taxon>Pseudomonadota</taxon>
        <taxon>Alphaproteobacteria</taxon>
        <taxon>Sphingomonadales</taxon>
        <taxon>Sphingomonadaceae</taxon>
        <taxon>Sphingobium</taxon>
    </lineage>
</organism>
<dbReference type="Proteomes" id="UP000280708">
    <property type="component" value="Chromosome"/>
</dbReference>
<dbReference type="Proteomes" id="UP000515377">
    <property type="component" value="Chromosome"/>
</dbReference>
<evidence type="ECO:0000313" key="4">
    <source>
        <dbReference type="Proteomes" id="UP000280708"/>
    </source>
</evidence>
<sequence length="304" mass="32802">MTGWTIADMPTQIGKTAIVTGTGGLGLEVAAGLAAAGAHLIIAGRDARKGEAAVTRLRASSPWAHVEFEELDLADLSSISRFGTRLAHRLDRIDLLVNNAGVMMPPVRRQTIDGFELQLGTNYLGHFAVTSRLLPLLRKAWRARVVTVSSLAARANSKIHFDDLNALGDYDPIVYYGQSKLACLIFALELNRRSQAQEWGITSIAAHPGISRTELFRSGPGPKSSSATVRNLLWFLFQPASQGALPILFASTAAEANGGSYYGPGQLFETRGAPAVAHIPAHALDRLKAQKLWHLSEILTHSCF</sequence>
<dbReference type="Gene3D" id="3.40.50.720">
    <property type="entry name" value="NAD(P)-binding Rossmann-like Domain"/>
    <property type="match status" value="1"/>
</dbReference>
<keyword evidence="1" id="KW-0560">Oxidoreductase</keyword>
<protein>
    <submittedName>
        <fullName evidence="2">SDR family NAD(P)-dependent oxidoreductase</fullName>
    </submittedName>
    <submittedName>
        <fullName evidence="3">SDR family oxidoreductase</fullName>
    </submittedName>
</protein>
<dbReference type="InterPro" id="IPR036291">
    <property type="entry name" value="NAD(P)-bd_dom_sf"/>
</dbReference>
<evidence type="ECO:0000313" key="5">
    <source>
        <dbReference type="Proteomes" id="UP000515377"/>
    </source>
</evidence>
<dbReference type="EMBL" id="CP033230">
    <property type="protein sequence ID" value="AYO77051.1"/>
    <property type="molecule type" value="Genomic_DNA"/>
</dbReference>
<reference evidence="2 4" key="1">
    <citation type="submission" date="2018-10" db="EMBL/GenBank/DDBJ databases">
        <title>Characterization and genome analysis of a novel bacterium Sphingobium yanoikuyae SJTF8 capable of degrading PAHs.</title>
        <authorList>
            <person name="Yin C."/>
            <person name="Xiong W."/>
            <person name="Liang R."/>
        </authorList>
    </citation>
    <scope>NUCLEOTIDE SEQUENCE [LARGE SCALE GENOMIC DNA]</scope>
    <source>
        <strain evidence="2 4">SJTF8</strain>
    </source>
</reference>
<evidence type="ECO:0000313" key="3">
    <source>
        <dbReference type="EMBL" id="QNG45563.1"/>
    </source>
</evidence>
<dbReference type="NCBIfam" id="NF004513">
    <property type="entry name" value="PRK05854.1"/>
    <property type="match status" value="1"/>
</dbReference>
<dbReference type="PANTHER" id="PTHR43157">
    <property type="entry name" value="PHOSPHATIDYLINOSITOL-GLYCAN BIOSYNTHESIS CLASS F PROTEIN-RELATED"/>
    <property type="match status" value="1"/>
</dbReference>
<name>A0A3G2UXQ9_SPHYA</name>
<dbReference type="SUPFAM" id="SSF51735">
    <property type="entry name" value="NAD(P)-binding Rossmann-fold domains"/>
    <property type="match status" value="1"/>
</dbReference>
<dbReference type="PANTHER" id="PTHR43157:SF31">
    <property type="entry name" value="PHOSPHATIDYLINOSITOL-GLYCAN BIOSYNTHESIS CLASS F PROTEIN"/>
    <property type="match status" value="1"/>
</dbReference>
<dbReference type="EMBL" id="CP060122">
    <property type="protein sequence ID" value="QNG45563.1"/>
    <property type="molecule type" value="Genomic_DNA"/>
</dbReference>
<dbReference type="AlphaFoldDB" id="A0A3G2UXQ9"/>
<evidence type="ECO:0000256" key="1">
    <source>
        <dbReference type="ARBA" id="ARBA00023002"/>
    </source>
</evidence>
<proteinExistence type="predicted"/>
<accession>A0A3G2UXQ9</accession>
<gene>
    <name evidence="2" type="ORF">EBF16_08955</name>
    <name evidence="3" type="ORF">H3V42_27945</name>
</gene>
<dbReference type="GO" id="GO:0016491">
    <property type="term" value="F:oxidoreductase activity"/>
    <property type="evidence" value="ECO:0007669"/>
    <property type="project" value="UniProtKB-KW"/>
</dbReference>
<dbReference type="NCBIfam" id="NF004846">
    <property type="entry name" value="PRK06197.1"/>
    <property type="match status" value="1"/>
</dbReference>
<dbReference type="RefSeq" id="WP_081331857.1">
    <property type="nucleotide sequence ID" value="NZ_CP033230.1"/>
</dbReference>
<dbReference type="PRINTS" id="PR00081">
    <property type="entry name" value="GDHRDH"/>
</dbReference>
<reference evidence="3 5" key="2">
    <citation type="submission" date="2020-07" db="EMBL/GenBank/DDBJ databases">
        <title>Whole genome sequence of Sphingobium yanoikuyae A3.</title>
        <authorList>
            <person name="Han S.-S."/>
        </authorList>
    </citation>
    <scope>NUCLEOTIDE SEQUENCE [LARGE SCALE GENOMIC DNA]</scope>
    <source>
        <strain evidence="3 5">A3</strain>
    </source>
</reference>
<evidence type="ECO:0000313" key="2">
    <source>
        <dbReference type="EMBL" id="AYO77051.1"/>
    </source>
</evidence>
<dbReference type="InterPro" id="IPR002347">
    <property type="entry name" value="SDR_fam"/>
</dbReference>